<name>E4T4F8_PALPW</name>
<keyword evidence="3" id="KW-1185">Reference proteome</keyword>
<dbReference type="RefSeq" id="WP_013444971.1">
    <property type="nucleotide sequence ID" value="NC_014734.1"/>
</dbReference>
<dbReference type="HOGENOM" id="CLU_127078_0_0_10"/>
<feature type="chain" id="PRO_5003189027" description="DUF4468 domain-containing protein" evidence="1">
    <location>
        <begin position="22"/>
        <end position="182"/>
    </location>
</feature>
<evidence type="ECO:0008006" key="4">
    <source>
        <dbReference type="Google" id="ProtNLM"/>
    </source>
</evidence>
<dbReference type="OrthoDB" id="1045785at2"/>
<keyword evidence="1" id="KW-0732">Signal</keyword>
<feature type="signal peptide" evidence="1">
    <location>
        <begin position="1"/>
        <end position="21"/>
    </location>
</feature>
<reference key="1">
    <citation type="submission" date="2010-11" db="EMBL/GenBank/DDBJ databases">
        <title>The complete genome of Paludibacter propionicigenes DSM 17365.</title>
        <authorList>
            <consortium name="US DOE Joint Genome Institute (JGI-PGF)"/>
            <person name="Lucas S."/>
            <person name="Copeland A."/>
            <person name="Lapidus A."/>
            <person name="Bruce D."/>
            <person name="Goodwin L."/>
            <person name="Pitluck S."/>
            <person name="Kyrpides N."/>
            <person name="Mavromatis K."/>
            <person name="Ivanova N."/>
            <person name="Munk A.C."/>
            <person name="Brettin T."/>
            <person name="Detter J.C."/>
            <person name="Han C."/>
            <person name="Tapia R."/>
            <person name="Land M."/>
            <person name="Hauser L."/>
            <person name="Markowitz V."/>
            <person name="Cheng J.-F."/>
            <person name="Hugenholtz P."/>
            <person name="Woyke T."/>
            <person name="Wu D."/>
            <person name="Gronow S."/>
            <person name="Wellnitz S."/>
            <person name="Brambilla E."/>
            <person name="Klenk H.-P."/>
            <person name="Eisen J.A."/>
        </authorList>
    </citation>
    <scope>NUCLEOTIDE SEQUENCE</scope>
    <source>
        <strain>WB4</strain>
    </source>
</reference>
<dbReference type="STRING" id="694427.Palpr_1456"/>
<dbReference type="EMBL" id="CP002345">
    <property type="protein sequence ID" value="ADQ79602.1"/>
    <property type="molecule type" value="Genomic_DNA"/>
</dbReference>
<proteinExistence type="predicted"/>
<dbReference type="KEGG" id="ppn:Palpr_1456"/>
<dbReference type="eggNOG" id="ENOG5033594">
    <property type="taxonomic scope" value="Bacteria"/>
</dbReference>
<sequence length="182" mass="20712">MKKIILAAFSLLIFISSSAQQSGDLAMRTNENKTDNLDINPSSAIKPHIKYTLESYGNSINIKTAFQDEHYLGDTISIKWNLFLKNYKRVYEQTVGLSGSTVEIVKPTVFNAVSKINNYYKKLFKNGTLSKETLVANMSHILDCANLLCYEDDTKKIEYDIKNAKDPNDILQVFKSIEIIYH</sequence>
<evidence type="ECO:0000313" key="3">
    <source>
        <dbReference type="Proteomes" id="UP000008718"/>
    </source>
</evidence>
<protein>
    <recommendedName>
        <fullName evidence="4">DUF4468 domain-containing protein</fullName>
    </recommendedName>
</protein>
<evidence type="ECO:0000256" key="1">
    <source>
        <dbReference type="SAM" id="SignalP"/>
    </source>
</evidence>
<accession>E4T4F8</accession>
<dbReference type="AlphaFoldDB" id="E4T4F8"/>
<evidence type="ECO:0000313" key="2">
    <source>
        <dbReference type="EMBL" id="ADQ79602.1"/>
    </source>
</evidence>
<dbReference type="Proteomes" id="UP000008718">
    <property type="component" value="Chromosome"/>
</dbReference>
<gene>
    <name evidence="2" type="ordered locus">Palpr_1456</name>
</gene>
<organism evidence="2 3">
    <name type="scientific">Paludibacter propionicigenes (strain DSM 17365 / JCM 13257 / WB4)</name>
    <dbReference type="NCBI Taxonomy" id="694427"/>
    <lineage>
        <taxon>Bacteria</taxon>
        <taxon>Pseudomonadati</taxon>
        <taxon>Bacteroidota</taxon>
        <taxon>Bacteroidia</taxon>
        <taxon>Bacteroidales</taxon>
        <taxon>Paludibacteraceae</taxon>
        <taxon>Paludibacter</taxon>
    </lineage>
</organism>
<reference evidence="2 3" key="2">
    <citation type="journal article" date="2011" name="Stand. Genomic Sci.">
        <title>Complete genome sequence of Paludibacter propionicigenes type strain (WB4).</title>
        <authorList>
            <person name="Gronow S."/>
            <person name="Munk C."/>
            <person name="Lapidus A."/>
            <person name="Nolan M."/>
            <person name="Lucas S."/>
            <person name="Hammon N."/>
            <person name="Deshpande S."/>
            <person name="Cheng J.F."/>
            <person name="Tapia R."/>
            <person name="Han C."/>
            <person name="Goodwin L."/>
            <person name="Pitluck S."/>
            <person name="Liolios K."/>
            <person name="Ivanova N."/>
            <person name="Mavromatis K."/>
            <person name="Mikhailova N."/>
            <person name="Pati A."/>
            <person name="Chen A."/>
            <person name="Palaniappan K."/>
            <person name="Land M."/>
            <person name="Hauser L."/>
            <person name="Chang Y.J."/>
            <person name="Jeffries C.D."/>
            <person name="Brambilla E."/>
            <person name="Rohde M."/>
            <person name="Goker M."/>
            <person name="Detter J.C."/>
            <person name="Woyke T."/>
            <person name="Bristow J."/>
            <person name="Eisen J.A."/>
            <person name="Markowitz V."/>
            <person name="Hugenholtz P."/>
            <person name="Kyrpides N.C."/>
            <person name="Klenk H.P."/>
        </authorList>
    </citation>
    <scope>NUCLEOTIDE SEQUENCE [LARGE SCALE GENOMIC DNA]</scope>
    <source>
        <strain evidence="3">DSM 17365 / JCM 13257 / WB4</strain>
    </source>
</reference>